<evidence type="ECO:0000313" key="3">
    <source>
        <dbReference type="Proteomes" id="UP000327013"/>
    </source>
</evidence>
<dbReference type="Pfam" id="PF10714">
    <property type="entry name" value="LEA_6"/>
    <property type="match status" value="1"/>
</dbReference>
<dbReference type="EMBL" id="CM017325">
    <property type="protein sequence ID" value="KAE8057436.1"/>
    <property type="molecule type" value="Genomic_DNA"/>
</dbReference>
<evidence type="ECO:0000256" key="1">
    <source>
        <dbReference type="SAM" id="MobiDB-lite"/>
    </source>
</evidence>
<protein>
    <submittedName>
        <fullName evidence="2">Uncharacterized protein</fullName>
    </submittedName>
</protein>
<evidence type="ECO:0000313" key="2">
    <source>
        <dbReference type="EMBL" id="KAE8057436.1"/>
    </source>
</evidence>
<feature type="region of interest" description="Disordered" evidence="1">
    <location>
        <begin position="42"/>
        <end position="72"/>
    </location>
</feature>
<accession>A0A5N6R944</accession>
<dbReference type="InterPro" id="IPR018930">
    <property type="entry name" value="LEA-18"/>
</dbReference>
<sequence>MVKKTIRETQEEKKATMERLPLESSPYVKYSSLEEYKSKCYGLQPKPNQAGAATDAPTLSGTGLSPRKALNH</sequence>
<proteinExistence type="predicted"/>
<gene>
    <name evidence="2" type="ORF">FH972_014129</name>
</gene>
<dbReference type="Proteomes" id="UP000327013">
    <property type="component" value="Chromosome 5"/>
</dbReference>
<dbReference type="AlphaFoldDB" id="A0A5N6R944"/>
<organism evidence="2 3">
    <name type="scientific">Carpinus fangiana</name>
    <dbReference type="NCBI Taxonomy" id="176857"/>
    <lineage>
        <taxon>Eukaryota</taxon>
        <taxon>Viridiplantae</taxon>
        <taxon>Streptophyta</taxon>
        <taxon>Embryophyta</taxon>
        <taxon>Tracheophyta</taxon>
        <taxon>Spermatophyta</taxon>
        <taxon>Magnoliopsida</taxon>
        <taxon>eudicotyledons</taxon>
        <taxon>Gunneridae</taxon>
        <taxon>Pentapetalae</taxon>
        <taxon>rosids</taxon>
        <taxon>fabids</taxon>
        <taxon>Fagales</taxon>
        <taxon>Betulaceae</taxon>
        <taxon>Carpinus</taxon>
    </lineage>
</organism>
<reference evidence="2 3" key="1">
    <citation type="submission" date="2019-06" db="EMBL/GenBank/DDBJ databases">
        <title>A chromosomal-level reference genome of Carpinus fangiana (Coryloideae, Betulaceae).</title>
        <authorList>
            <person name="Yang X."/>
            <person name="Wang Z."/>
            <person name="Zhang L."/>
            <person name="Hao G."/>
            <person name="Liu J."/>
            <person name="Yang Y."/>
        </authorList>
    </citation>
    <scope>NUCLEOTIDE SEQUENCE [LARGE SCALE GENOMIC DNA]</scope>
    <source>
        <strain evidence="2">Cfa_2016G</strain>
        <tissue evidence="2">Leaf</tissue>
    </source>
</reference>
<keyword evidence="3" id="KW-1185">Reference proteome</keyword>
<dbReference type="OrthoDB" id="1929004at2759"/>
<name>A0A5N6R944_9ROSI</name>